<evidence type="ECO:0000259" key="1">
    <source>
        <dbReference type="Pfam" id="PF02915"/>
    </source>
</evidence>
<dbReference type="SUPFAM" id="SSF47240">
    <property type="entry name" value="Ferritin-like"/>
    <property type="match status" value="1"/>
</dbReference>
<gene>
    <name evidence="2" type="ORF">GF1_06930</name>
</gene>
<dbReference type="EMBL" id="AP024233">
    <property type="protein sequence ID" value="BCO08317.1"/>
    <property type="molecule type" value="Genomic_DNA"/>
</dbReference>
<dbReference type="GO" id="GO:0046872">
    <property type="term" value="F:metal ion binding"/>
    <property type="evidence" value="ECO:0007669"/>
    <property type="project" value="InterPro"/>
</dbReference>
<dbReference type="RefSeq" id="WP_267928224.1">
    <property type="nucleotide sequence ID" value="NZ_AP024233.1"/>
</dbReference>
<dbReference type="AlphaFoldDB" id="A0A915U4U0"/>
<dbReference type="CDD" id="cd01045">
    <property type="entry name" value="Ferritin_like_AB"/>
    <property type="match status" value="1"/>
</dbReference>
<feature type="domain" description="Rubrerythrin diiron-binding" evidence="1">
    <location>
        <begin position="122"/>
        <end position="170"/>
    </location>
</feature>
<dbReference type="InterPro" id="IPR009078">
    <property type="entry name" value="Ferritin-like_SF"/>
</dbReference>
<evidence type="ECO:0000313" key="2">
    <source>
        <dbReference type="EMBL" id="BCO08317.1"/>
    </source>
</evidence>
<dbReference type="KEGG" id="ddu:GF1_06930"/>
<accession>A0A915U4U0</accession>
<dbReference type="Proteomes" id="UP001063350">
    <property type="component" value="Chromosome"/>
</dbReference>
<keyword evidence="3" id="KW-1185">Reference proteome</keyword>
<protein>
    <recommendedName>
        <fullName evidence="1">Rubrerythrin diiron-binding domain-containing protein</fullName>
    </recommendedName>
</protein>
<name>A0A915U4U0_9BACT</name>
<reference evidence="2" key="1">
    <citation type="submission" date="2020-12" db="EMBL/GenBank/DDBJ databases">
        <title>Desulfobium dissulfuricans gen. nov., sp. nov., a novel mesophilic, sulfate-reducing bacterium isolated from a deep-sea hydrothermal vent.</title>
        <authorList>
            <person name="Hashimoto Y."/>
            <person name="Tame A."/>
            <person name="Sawayama S."/>
            <person name="Miyazaki J."/>
            <person name="Takai K."/>
            <person name="Nakagawa S."/>
        </authorList>
    </citation>
    <scope>NUCLEOTIDE SEQUENCE</scope>
    <source>
        <strain evidence="2">GF1</strain>
    </source>
</reference>
<organism evidence="2 3">
    <name type="scientific">Desulfolithobacter dissulfuricans</name>
    <dbReference type="NCBI Taxonomy" id="2795293"/>
    <lineage>
        <taxon>Bacteria</taxon>
        <taxon>Pseudomonadati</taxon>
        <taxon>Thermodesulfobacteriota</taxon>
        <taxon>Desulfobulbia</taxon>
        <taxon>Desulfobulbales</taxon>
        <taxon>Desulfobulbaceae</taxon>
        <taxon>Desulfolithobacter</taxon>
    </lineage>
</organism>
<dbReference type="InterPro" id="IPR003251">
    <property type="entry name" value="Rr_diiron-bd_dom"/>
</dbReference>
<evidence type="ECO:0000313" key="3">
    <source>
        <dbReference type="Proteomes" id="UP001063350"/>
    </source>
</evidence>
<dbReference type="InterPro" id="IPR012347">
    <property type="entry name" value="Ferritin-like"/>
</dbReference>
<proteinExistence type="predicted"/>
<dbReference type="GO" id="GO:0016491">
    <property type="term" value="F:oxidoreductase activity"/>
    <property type="evidence" value="ECO:0007669"/>
    <property type="project" value="InterPro"/>
</dbReference>
<sequence>MLGWNGEVLPDFPALRVFDLETDPRNLLYTAMDLERGAQRFYTMVLEKYPDQSFSGAIDLLARAEEGHARLVYNYWARDQDSVPPFTPLYEALPGDILESGQDVEEMVARFDRLKGPACVNVVEMALSIEMAAYDLYRNMAHRFSGTEMEAPFLALAQAEKEHMRIAADALLGCAGS</sequence>
<dbReference type="Gene3D" id="1.20.1260.10">
    <property type="match status" value="1"/>
</dbReference>
<dbReference type="Pfam" id="PF02915">
    <property type="entry name" value="Rubrerythrin"/>
    <property type="match status" value="1"/>
</dbReference>